<evidence type="ECO:0000259" key="10">
    <source>
        <dbReference type="Pfam" id="PF19425"/>
    </source>
</evidence>
<keyword evidence="8" id="KW-0472">Membrane</keyword>
<dbReference type="PANTHER" id="PTHR21666">
    <property type="entry name" value="PEPTIDASE-RELATED"/>
    <property type="match status" value="1"/>
</dbReference>
<dbReference type="PANTHER" id="PTHR21666:SF292">
    <property type="entry name" value="MUREIN DD-ENDOPEPTIDASE MEPM"/>
    <property type="match status" value="1"/>
</dbReference>
<reference evidence="13 14" key="1">
    <citation type="submission" date="2018-06" db="EMBL/GenBank/DDBJ databases">
        <authorList>
            <consortium name="Pathogen Informatics"/>
            <person name="Doyle S."/>
        </authorList>
    </citation>
    <scope>NUCLEOTIDE SEQUENCE [LARGE SCALE GENOMIC DNA]</scope>
    <source>
        <strain evidence="11 13">NCTC1659</strain>
        <strain evidence="12 14">NCTC8540</strain>
    </source>
</reference>
<dbReference type="GO" id="GO:0006508">
    <property type="term" value="P:proteolysis"/>
    <property type="evidence" value="ECO:0007669"/>
    <property type="project" value="UniProtKB-KW"/>
</dbReference>
<dbReference type="NCBIfam" id="NF008652">
    <property type="entry name" value="PRK11649.1"/>
    <property type="match status" value="1"/>
</dbReference>
<dbReference type="InterPro" id="IPR050570">
    <property type="entry name" value="Cell_wall_metabolism_enzyme"/>
</dbReference>
<dbReference type="GO" id="GO:0046872">
    <property type="term" value="F:metal ion binding"/>
    <property type="evidence" value="ECO:0007669"/>
    <property type="project" value="UniProtKB-KW"/>
</dbReference>
<evidence type="ECO:0000313" key="13">
    <source>
        <dbReference type="Proteomes" id="UP000254329"/>
    </source>
</evidence>
<keyword evidence="7 11" id="KW-0482">Metalloprotease</keyword>
<dbReference type="InterPro" id="IPR011055">
    <property type="entry name" value="Dup_hybrid_motif"/>
</dbReference>
<evidence type="ECO:0000313" key="12">
    <source>
        <dbReference type="EMBL" id="STO68373.1"/>
    </source>
</evidence>
<evidence type="ECO:0000256" key="1">
    <source>
        <dbReference type="ARBA" id="ARBA00001947"/>
    </source>
</evidence>
<dbReference type="Gene3D" id="3.10.450.350">
    <property type="match status" value="2"/>
</dbReference>
<sequence>MVYHIKLARDRRRKKLRTKVAIFFFAILSILIGITLSLKNKVVTENVTALTSSDQQNLHNVSLDKDVIKHPASTQHGEFIDVQDKDMKILVDNTNESTLTKTNKVSVENEKTETDLSYDDLDGQDDEVDQVNLEDSEMSSLPDDAKDALNSLLDVADQAMRIKDQFTHTIVNGDTLKDVLENSGLGEETSNKLLADYPELKKLKAGQQIYWILDNDGNLEYLNWLISAREERIYERIDENNFKRQILEKKSVWRKDVLKGQINGAFSASLKTLGLNKKQINQLTTALQWQVSINKLKKGDKFAVLVSREYLDDKLTGQGNVEAIHIVSGGKSYYAIQASNGRYYNRQGETLGKGFARSPLLHQARISSHFNPARRHPVTGRIRPHKGVDFAIPVGTPIIAPADGIVEKVAYQANGAGRYIMIRHGREYQTVYMHLSRSLVKAGQSVKRGQRIALSGNTGRSTGAHLHYEFHINGRPVNPLKVKLPGTSSQMASSERKAFLVKAKTIEKMLKI</sequence>
<dbReference type="InterPro" id="IPR045834">
    <property type="entry name" value="Csd3_N2"/>
</dbReference>
<keyword evidence="3 11" id="KW-0645">Protease</keyword>
<evidence type="ECO:0000256" key="3">
    <source>
        <dbReference type="ARBA" id="ARBA00022670"/>
    </source>
</evidence>
<keyword evidence="8" id="KW-1133">Transmembrane helix</keyword>
<proteinExistence type="predicted"/>
<evidence type="ECO:0000256" key="2">
    <source>
        <dbReference type="ARBA" id="ARBA00004196"/>
    </source>
</evidence>
<dbReference type="STRING" id="733.B0186_01915"/>
<comment type="subcellular location">
    <subcellularLocation>
        <location evidence="2">Cell envelope</location>
    </subcellularLocation>
</comment>
<dbReference type="GO" id="GO:0004222">
    <property type="term" value="F:metalloendopeptidase activity"/>
    <property type="evidence" value="ECO:0007669"/>
    <property type="project" value="TreeGrafter"/>
</dbReference>
<feature type="domain" description="M23ase beta-sheet core" evidence="9">
    <location>
        <begin position="384"/>
        <end position="479"/>
    </location>
</feature>
<dbReference type="Proteomes" id="UP000254496">
    <property type="component" value="Unassembled WGS sequence"/>
</dbReference>
<evidence type="ECO:0000313" key="14">
    <source>
        <dbReference type="Proteomes" id="UP000254496"/>
    </source>
</evidence>
<keyword evidence="8" id="KW-0812">Transmembrane</keyword>
<dbReference type="CDD" id="cd12797">
    <property type="entry name" value="M23_peptidase"/>
    <property type="match status" value="1"/>
</dbReference>
<evidence type="ECO:0000259" key="9">
    <source>
        <dbReference type="Pfam" id="PF01551"/>
    </source>
</evidence>
<dbReference type="SUPFAM" id="SSF51261">
    <property type="entry name" value="Duplicated hybrid motif"/>
    <property type="match status" value="1"/>
</dbReference>
<dbReference type="FunFam" id="2.70.70.10:FF:000002">
    <property type="entry name" value="Murein DD-endopeptidase MepM"/>
    <property type="match status" value="1"/>
</dbReference>
<dbReference type="GO" id="GO:0030313">
    <property type="term" value="C:cell envelope"/>
    <property type="evidence" value="ECO:0007669"/>
    <property type="project" value="UniProtKB-SubCell"/>
</dbReference>
<keyword evidence="4" id="KW-0479">Metal-binding</keyword>
<dbReference type="EMBL" id="UGHJ01000001">
    <property type="protein sequence ID" value="STO68373.1"/>
    <property type="molecule type" value="Genomic_DNA"/>
</dbReference>
<dbReference type="Proteomes" id="UP000254329">
    <property type="component" value="Unassembled WGS sequence"/>
</dbReference>
<accession>A0A377HW78</accession>
<evidence type="ECO:0000256" key="8">
    <source>
        <dbReference type="SAM" id="Phobius"/>
    </source>
</evidence>
<dbReference type="EMBL" id="UGHF01000001">
    <property type="protein sequence ID" value="STO60725.1"/>
    <property type="molecule type" value="Genomic_DNA"/>
</dbReference>
<evidence type="ECO:0000256" key="7">
    <source>
        <dbReference type="ARBA" id="ARBA00023049"/>
    </source>
</evidence>
<dbReference type="Pfam" id="PF19425">
    <property type="entry name" value="Csd3_N2"/>
    <property type="match status" value="1"/>
</dbReference>
<organism evidence="11 13">
    <name type="scientific">Canicola haemoglobinophilus</name>
    <dbReference type="NCBI Taxonomy" id="733"/>
    <lineage>
        <taxon>Bacteria</taxon>
        <taxon>Pseudomonadati</taxon>
        <taxon>Pseudomonadota</taxon>
        <taxon>Gammaproteobacteria</taxon>
        <taxon>Pasteurellales</taxon>
        <taxon>Pasteurellaceae</taxon>
        <taxon>Canicola</taxon>
    </lineage>
</organism>
<dbReference type="Pfam" id="PF01551">
    <property type="entry name" value="Peptidase_M23"/>
    <property type="match status" value="1"/>
</dbReference>
<dbReference type="AlphaFoldDB" id="A0A377HW78"/>
<evidence type="ECO:0000256" key="6">
    <source>
        <dbReference type="ARBA" id="ARBA00022833"/>
    </source>
</evidence>
<keyword evidence="6" id="KW-0862">Zinc</keyword>
<name>A0A377HW78_9PAST</name>
<keyword evidence="5" id="KW-0378">Hydrolase</keyword>
<keyword evidence="13" id="KW-1185">Reference proteome</keyword>
<dbReference type="InterPro" id="IPR016047">
    <property type="entry name" value="M23ase_b-sheet_dom"/>
</dbReference>
<evidence type="ECO:0000256" key="4">
    <source>
        <dbReference type="ARBA" id="ARBA00022723"/>
    </source>
</evidence>
<dbReference type="Gene3D" id="2.70.70.10">
    <property type="entry name" value="Glucose Permease (Domain IIA)"/>
    <property type="match status" value="1"/>
</dbReference>
<feature type="domain" description="Csd3-like second N-terminal" evidence="10">
    <location>
        <begin position="251"/>
        <end position="372"/>
    </location>
</feature>
<comment type="cofactor">
    <cofactor evidence="1">
        <name>Zn(2+)</name>
        <dbReference type="ChEBI" id="CHEBI:29105"/>
    </cofactor>
</comment>
<protein>
    <submittedName>
        <fullName evidence="11">Metalloprotease</fullName>
    </submittedName>
</protein>
<evidence type="ECO:0000256" key="5">
    <source>
        <dbReference type="ARBA" id="ARBA00022801"/>
    </source>
</evidence>
<feature type="transmembrane region" description="Helical" evidence="8">
    <location>
        <begin position="20"/>
        <end position="38"/>
    </location>
</feature>
<evidence type="ECO:0000313" key="11">
    <source>
        <dbReference type="EMBL" id="STO60725.1"/>
    </source>
</evidence>
<gene>
    <name evidence="11" type="primary">nlpD_2</name>
    <name evidence="11" type="ORF">NCTC1659_02025</name>
    <name evidence="12" type="ORF">NCTC8540_00863</name>
</gene>